<accession>A0A4Z2CVW0</accession>
<feature type="compositionally biased region" description="Low complexity" evidence="5">
    <location>
        <begin position="329"/>
        <end position="345"/>
    </location>
</feature>
<dbReference type="Proteomes" id="UP000311919">
    <property type="component" value="Unassembled WGS sequence"/>
</dbReference>
<evidence type="ECO:0000259" key="6">
    <source>
        <dbReference type="PROSITE" id="PS00028"/>
    </source>
</evidence>
<dbReference type="PANTHER" id="PTHR14338:SF7">
    <property type="entry name" value="PH DOMAIN-CONTAINING PROTEIN"/>
    <property type="match status" value="1"/>
</dbReference>
<dbReference type="Gene3D" id="2.30.29.30">
    <property type="entry name" value="Pleckstrin-homology domain (PH domain)/Phosphotyrosine-binding domain (PTB)"/>
    <property type="match status" value="1"/>
</dbReference>
<comment type="subcellular location">
    <subcellularLocation>
        <location evidence="1">Cytoplasm</location>
    </subcellularLocation>
</comment>
<keyword evidence="3" id="KW-0677">Repeat</keyword>
<dbReference type="InterPro" id="IPR001849">
    <property type="entry name" value="PH_domain"/>
</dbReference>
<dbReference type="InterPro" id="IPR030113">
    <property type="entry name" value="AFAP"/>
</dbReference>
<evidence type="ECO:0000256" key="3">
    <source>
        <dbReference type="ARBA" id="ARBA00022737"/>
    </source>
</evidence>
<comment type="caution">
    <text evidence="7">The sequence shown here is derived from an EMBL/GenBank/DDBJ whole genome shotgun (WGS) entry which is preliminary data.</text>
</comment>
<keyword evidence="8" id="KW-1185">Reference proteome</keyword>
<evidence type="ECO:0000256" key="2">
    <source>
        <dbReference type="ARBA" id="ARBA00022490"/>
    </source>
</evidence>
<evidence type="ECO:0000256" key="1">
    <source>
        <dbReference type="ARBA" id="ARBA00004496"/>
    </source>
</evidence>
<keyword evidence="4" id="KW-0175">Coiled coil</keyword>
<evidence type="ECO:0000313" key="7">
    <source>
        <dbReference type="EMBL" id="TNN08397.1"/>
    </source>
</evidence>
<dbReference type="OrthoDB" id="6256281at2759"/>
<dbReference type="GO" id="GO:0017124">
    <property type="term" value="F:SH3 domain binding"/>
    <property type="evidence" value="ECO:0007669"/>
    <property type="project" value="TreeGrafter"/>
</dbReference>
<dbReference type="PANTHER" id="PTHR14338">
    <property type="entry name" value="ACTIN FILAMENT-ASSOCIATED PROTEIN 1 FAMILY MEMBER"/>
    <property type="match status" value="1"/>
</dbReference>
<feature type="region of interest" description="Disordered" evidence="5">
    <location>
        <begin position="303"/>
        <end position="345"/>
    </location>
</feature>
<dbReference type="GO" id="GO:0005829">
    <property type="term" value="C:cytosol"/>
    <property type="evidence" value="ECO:0007669"/>
    <property type="project" value="TreeGrafter"/>
</dbReference>
<keyword evidence="2" id="KW-0963">Cytoplasm</keyword>
<dbReference type="PROSITE" id="PS00028">
    <property type="entry name" value="ZINC_FINGER_C2H2_1"/>
    <property type="match status" value="1"/>
</dbReference>
<evidence type="ECO:0000313" key="8">
    <source>
        <dbReference type="Proteomes" id="UP000311919"/>
    </source>
</evidence>
<gene>
    <name evidence="7" type="ORF">EWB00_007020</name>
</gene>
<sequence length="1593" mass="176610">MKLPKKTVTGCQTRRPNNSLSDPVWTLAGVLSHRYKANKWIQLNLCLLTNSSKLIAYKTGHSTTPSLALFLYGSTGIYSGRDSGMEHVIKIVHLSREIIVLAAPTEEQAWIWVKQINQYSQGSIPIEVCSFLPHFNVPSFTNGSKSTAVTTTTAITNKNSNSVNSHSSFTSPQSRGCNLSSSTDVTNMQVGGAFSPLTSTLSNEINVKSDQLITSPSTNHQENLSSEDHCVLLTSCEANSSRLSSVAKSELDKITVNNNPTVVNTDSFFSGMTDSIHTVLSRPLSMTASSIFDTNSINLKQNSRRSSLISSMRRKVESFSSKHRRTRKSLPQSLQPPNSSSVDSYSSYISQNEMFKGHRRMLSDGQWVNNISSSNFPSVQCLHQQQLLQPPPPAACVWDSCKNSGKGFGWSQLESAGTKFLNQHTATTLTAISTSNRPRSACYDSLRLLNGLPSQTNLCLTPKHGPLLDLNALRSQSTTSYATSNANQTVISGDAFISIPGRVSWTIKWCCLKLNCLEIYQSRKDHDDKMMNSHFNSEDTDENCYNWPLFSLPLEPGKVELGLAGDKRHSSAIRLAVPTECSTPLLFDAVDKLQMGSWIRGFIQALGLISGPIDAVQQKSCSLHRISSAGSRNTVLHPSVVITQEDNRQFAPLIENHTVPAINSSSSPWTNCIPDSIMETSHTSMHYSDIHDDDYEDNHDPFLVNINPESPVLSNVNSSNMVIYDEVCPPQPTFSTVTTSPTTTISPTITSSIDFTKVSGKPCIGLSRHRWSSPLLIVDSCTKLPGSVYYSSDESNEAGLLTNTSSVSLHWHRHIPPPSRRLLAQPLPPLPSVGPSTCESTAGTIASSCTSSNLTPDDLLSGCQEYLVGGSTAIHLETDNYPLYWSKKDRRISNRHSSLMNHRRYASMSSLEYSIPYNESTSTYGHNNNEKMNLKEEKKMKNMGILKQFLSHKQSDVAWNINSESDNFLYCYNNDIIVTTPGVLSSSICDHPVWSITSTTAGIGVDSVVEQMHSSSVCSTFTSLILESDNTTLHKTDSDSNTCLVTTASTCTTTTSTHTNFIGDEDNDVNLRNSGDEVSLWKLKTENFLCSRDPALVECMKSSKLISARRCVSCLSGNKPTILRTNFNPDGIPISSSTLPIRCGFEDTSMMYTEAITSDPALCRKSNKYWNRGSYSSNSSRTATSSGVALTAEFSSPGSGGTTRPPSLTMSNYLPVTPVEEEQTNIEVNGAVHKHNDQYNYSFKVDPSKNTRKSQSFDYGCQVEIPTSMPIPCYHQYTHNVNNIISNNNNEGDITKDSLPHSTSLILIASQLKEIKQETNSLRSRKRDLSFRLSNHLSRGYDDKYVRKLQNLQKLNDDIVISAVPNNEIHFDKENSLIDKNFCDANDNDFANQPGVVNNDDKHVSECNGKIDEINETTASLYARLTAIEMLLRNAESTEARLEKEFGHLLINYDNKMKSLSIVPQQQHVERRISNQKSFDIPSESRCSSCKIRYPKDNPRKKHGRITHRGYKSNSSSQQIIKSPSTTHLSSSCRGCSHRVSARRYHRHHHFIASNYHSKPSNCCNATNLDKKFQELKYTAMLLYNIGELYPLM</sequence>
<dbReference type="SUPFAM" id="SSF50729">
    <property type="entry name" value="PH domain-like"/>
    <property type="match status" value="1"/>
</dbReference>
<dbReference type="InterPro" id="IPR013087">
    <property type="entry name" value="Znf_C2H2_type"/>
</dbReference>
<feature type="domain" description="C2H2-type" evidence="6">
    <location>
        <begin position="1487"/>
        <end position="1508"/>
    </location>
</feature>
<proteinExistence type="predicted"/>
<dbReference type="InterPro" id="IPR011993">
    <property type="entry name" value="PH-like_dom_sf"/>
</dbReference>
<reference evidence="7 8" key="1">
    <citation type="submission" date="2019-03" db="EMBL/GenBank/DDBJ databases">
        <title>An improved genome assembly of the fluke Schistosoma japonicum.</title>
        <authorList>
            <person name="Hu W."/>
            <person name="Luo F."/>
            <person name="Yin M."/>
            <person name="Mo X."/>
            <person name="Sun C."/>
            <person name="Wu Q."/>
            <person name="Zhu B."/>
            <person name="Xiang M."/>
            <person name="Wang J."/>
            <person name="Wang Y."/>
            <person name="Zhang T."/>
            <person name="Xu B."/>
            <person name="Zheng H."/>
            <person name="Feng Z."/>
        </authorList>
    </citation>
    <scope>NUCLEOTIDE SEQUENCE [LARGE SCALE GENOMIC DNA]</scope>
    <source>
        <strain evidence="7">HuSjv2</strain>
        <tissue evidence="7">Worms</tissue>
    </source>
</reference>
<dbReference type="EMBL" id="SKCS01000409">
    <property type="protein sequence ID" value="TNN08397.1"/>
    <property type="molecule type" value="Genomic_DNA"/>
</dbReference>
<evidence type="ECO:0000256" key="5">
    <source>
        <dbReference type="SAM" id="MobiDB-lite"/>
    </source>
</evidence>
<evidence type="ECO:0000256" key="4">
    <source>
        <dbReference type="ARBA" id="ARBA00023054"/>
    </source>
</evidence>
<protein>
    <submittedName>
        <fullName evidence="7">Pleckstrin y protein</fullName>
    </submittedName>
</protein>
<organism evidence="7 8">
    <name type="scientific">Schistosoma japonicum</name>
    <name type="common">Blood fluke</name>
    <dbReference type="NCBI Taxonomy" id="6182"/>
    <lineage>
        <taxon>Eukaryota</taxon>
        <taxon>Metazoa</taxon>
        <taxon>Spiralia</taxon>
        <taxon>Lophotrochozoa</taxon>
        <taxon>Platyhelminthes</taxon>
        <taxon>Trematoda</taxon>
        <taxon>Digenea</taxon>
        <taxon>Strigeidida</taxon>
        <taxon>Schistosomatoidea</taxon>
        <taxon>Schistosomatidae</taxon>
        <taxon>Schistosoma</taxon>
    </lineage>
</organism>
<dbReference type="SMART" id="SM00233">
    <property type="entry name" value="PH"/>
    <property type="match status" value="2"/>
</dbReference>
<name>A0A4Z2CVW0_SCHJA</name>